<dbReference type="EMBL" id="BSCH01000004">
    <property type="protein sequence ID" value="GLG89329.1"/>
    <property type="molecule type" value="Genomic_DNA"/>
</dbReference>
<proteinExistence type="predicted"/>
<evidence type="ECO:0000313" key="5">
    <source>
        <dbReference type="Proteomes" id="UP001145145"/>
    </source>
</evidence>
<reference evidence="2" key="1">
    <citation type="submission" date="2022-11" db="EMBL/GenBank/DDBJ databases">
        <title>Draft genome sequence of Sellimonas catena strain 12EGH17.</title>
        <authorList>
            <person name="Atsushi H."/>
            <person name="Moriya O."/>
            <person name="Mitsuo S."/>
        </authorList>
    </citation>
    <scope>NUCLEOTIDE SEQUENCE</scope>
    <source>
        <strain evidence="2">12EGH17</strain>
    </source>
</reference>
<dbReference type="Proteomes" id="UP001145145">
    <property type="component" value="Unassembled WGS sequence"/>
</dbReference>
<feature type="transmembrane region" description="Helical" evidence="1">
    <location>
        <begin position="47"/>
        <end position="66"/>
    </location>
</feature>
<name>A0A9W6FEK9_9FIRM</name>
<evidence type="ECO:0000256" key="1">
    <source>
        <dbReference type="SAM" id="Phobius"/>
    </source>
</evidence>
<evidence type="ECO:0000313" key="4">
    <source>
        <dbReference type="Proteomes" id="UP001145094"/>
    </source>
</evidence>
<dbReference type="EMBL" id="BSBO01000028">
    <property type="protein sequence ID" value="GLG05409.1"/>
    <property type="molecule type" value="Genomic_DNA"/>
</dbReference>
<evidence type="ECO:0000313" key="3">
    <source>
        <dbReference type="EMBL" id="GLG89329.1"/>
    </source>
</evidence>
<protein>
    <recommendedName>
        <fullName evidence="6">Regulatory protein YrvL</fullName>
    </recommendedName>
</protein>
<reference evidence="3 5" key="5">
    <citation type="journal article" date="2023" name="Int. J. Syst. Evol. Microbiol.">
        <title>Sellimonas catena sp. nov., isolated from human faeces.</title>
        <authorList>
            <person name="Hisatomi A."/>
            <person name="Ohkuma M."/>
            <person name="Sakamoto M."/>
        </authorList>
    </citation>
    <scope>NUCLEOTIDE SEQUENCE</scope>
    <source>
        <strain evidence="2 5">12EGH17</strain>
        <strain evidence="3">18CBH55</strain>
    </source>
</reference>
<dbReference type="Pfam" id="PF14184">
    <property type="entry name" value="YrvL"/>
    <property type="match status" value="1"/>
</dbReference>
<gene>
    <name evidence="2" type="ORF">Selli1_25830</name>
    <name evidence="3" type="ORF">Selli2_07560</name>
</gene>
<comment type="caution">
    <text evidence="3">The sequence shown here is derived from an EMBL/GenBank/DDBJ whole genome shotgun (WGS) entry which is preliminary data.</text>
</comment>
<dbReference type="Proteomes" id="UP001145094">
    <property type="component" value="Unassembled WGS sequence"/>
</dbReference>
<reference evidence="3" key="3">
    <citation type="submission" date="2022-11" db="EMBL/GenBank/DDBJ databases">
        <title>Draft genome sequence of Sellimonas catena strain 18CBH55.</title>
        <authorList>
            <person name="Hisatomi A."/>
            <person name="Ohkuma M."/>
            <person name="Sakamoto M."/>
        </authorList>
    </citation>
    <scope>NUCLEOTIDE SEQUENCE</scope>
    <source>
        <strain evidence="3">18CBH55</strain>
    </source>
</reference>
<reference evidence="3" key="4">
    <citation type="submission" date="2022-11" db="EMBL/GenBank/DDBJ databases">
        <title>Draft genome sequence of Sellimonas catena strain 18CBH55.</title>
        <authorList>
            <person name="Atsushi H."/>
            <person name="Moriya O."/>
            <person name="Mitsuo S."/>
        </authorList>
    </citation>
    <scope>NUCLEOTIDE SEQUENCE</scope>
    <source>
        <strain evidence="3">18CBH55</strain>
    </source>
</reference>
<reference evidence="2" key="2">
    <citation type="submission" date="2022-11" db="EMBL/GenBank/DDBJ databases">
        <title>Draft genome sequence of Sellimonas catena strain 12EGH17.</title>
        <authorList>
            <person name="Hisatomi A."/>
            <person name="Ohkuma M."/>
            <person name="Sakamoto M."/>
        </authorList>
    </citation>
    <scope>NUCLEOTIDE SEQUENCE</scope>
    <source>
        <strain evidence="2">12EGH17</strain>
    </source>
</reference>
<sequence length="151" mass="16590">MKKSKIVSILIGAALFLAVALPVVFLEAVIGGFIIKLFGFHYDSMKSVFLFFLVAAVADAPLEILAKALPKAMMSLGWIRKSGRFFLWYVLDMLFEMMTLAGADLFMDSVRAEAAGILVVSALSSAITVWLDRKDEDSPGNEIKENKHGKD</sequence>
<keyword evidence="1" id="KW-0812">Transmembrane</keyword>
<feature type="transmembrane region" description="Helical" evidence="1">
    <location>
        <begin position="86"/>
        <end position="106"/>
    </location>
</feature>
<dbReference type="RefSeq" id="WP_281844525.1">
    <property type="nucleotide sequence ID" value="NZ_BSBO01000028.1"/>
</dbReference>
<evidence type="ECO:0008006" key="6">
    <source>
        <dbReference type="Google" id="ProtNLM"/>
    </source>
</evidence>
<keyword evidence="1" id="KW-1133">Transmembrane helix</keyword>
<dbReference type="AlphaFoldDB" id="A0A9W6FEK9"/>
<dbReference type="InterPro" id="IPR025912">
    <property type="entry name" value="YrvL"/>
</dbReference>
<evidence type="ECO:0000313" key="2">
    <source>
        <dbReference type="EMBL" id="GLG05409.1"/>
    </source>
</evidence>
<organism evidence="3 4">
    <name type="scientific">Sellimonas catena</name>
    <dbReference type="NCBI Taxonomy" id="2994035"/>
    <lineage>
        <taxon>Bacteria</taxon>
        <taxon>Bacillati</taxon>
        <taxon>Bacillota</taxon>
        <taxon>Clostridia</taxon>
        <taxon>Lachnospirales</taxon>
        <taxon>Lachnospiraceae</taxon>
        <taxon>Sellimonas</taxon>
    </lineage>
</organism>
<keyword evidence="1" id="KW-0472">Membrane</keyword>
<feature type="transmembrane region" description="Helical" evidence="1">
    <location>
        <begin position="112"/>
        <end position="131"/>
    </location>
</feature>
<feature type="transmembrane region" description="Helical" evidence="1">
    <location>
        <begin position="7"/>
        <end position="35"/>
    </location>
</feature>
<keyword evidence="5" id="KW-1185">Reference proteome</keyword>
<accession>A0A9W6FEK9</accession>